<dbReference type="Gene3D" id="1.10.10.10">
    <property type="entry name" value="Winged helix-like DNA-binding domain superfamily/Winged helix DNA-binding domain"/>
    <property type="match status" value="1"/>
</dbReference>
<dbReference type="EMBL" id="QJJS01000008">
    <property type="protein sequence ID" value="PXW95902.1"/>
    <property type="molecule type" value="Genomic_DNA"/>
</dbReference>
<dbReference type="PANTHER" id="PTHR43022">
    <property type="entry name" value="PROTEIN SMF"/>
    <property type="match status" value="1"/>
</dbReference>
<evidence type="ECO:0000259" key="4">
    <source>
        <dbReference type="Pfam" id="PF17782"/>
    </source>
</evidence>
<dbReference type="InterPro" id="IPR003488">
    <property type="entry name" value="DprA"/>
</dbReference>
<dbReference type="Pfam" id="PF21102">
    <property type="entry name" value="DprA_N"/>
    <property type="match status" value="1"/>
</dbReference>
<evidence type="ECO:0000256" key="1">
    <source>
        <dbReference type="ARBA" id="ARBA00006525"/>
    </source>
</evidence>
<feature type="domain" description="Smf/DprA SLOG" evidence="3">
    <location>
        <begin position="92"/>
        <end position="300"/>
    </location>
</feature>
<evidence type="ECO:0000313" key="6">
    <source>
        <dbReference type="Proteomes" id="UP000247811"/>
    </source>
</evidence>
<dbReference type="PANTHER" id="PTHR43022:SF1">
    <property type="entry name" value="PROTEIN SMF"/>
    <property type="match status" value="1"/>
</dbReference>
<dbReference type="InterPro" id="IPR057666">
    <property type="entry name" value="DrpA_SLOG"/>
</dbReference>
<dbReference type="Gene3D" id="3.40.50.450">
    <property type="match status" value="1"/>
</dbReference>
<dbReference type="SUPFAM" id="SSF47781">
    <property type="entry name" value="RuvA domain 2-like"/>
    <property type="match status" value="1"/>
</dbReference>
<dbReference type="InterPro" id="IPR010994">
    <property type="entry name" value="RuvA_2-like"/>
</dbReference>
<dbReference type="NCBIfam" id="TIGR00732">
    <property type="entry name" value="dprA"/>
    <property type="match status" value="1"/>
</dbReference>
<keyword evidence="6" id="KW-1185">Reference proteome</keyword>
<reference evidence="5 6" key="1">
    <citation type="submission" date="2018-05" db="EMBL/GenBank/DDBJ databases">
        <title>Genomic Encyclopedia of Type Strains, Phase IV (KMG-IV): sequencing the most valuable type-strain genomes for metagenomic binning, comparative biology and taxonomic classification.</title>
        <authorList>
            <person name="Goeker M."/>
        </authorList>
    </citation>
    <scope>NUCLEOTIDE SEQUENCE [LARGE SCALE GENOMIC DNA]</scope>
    <source>
        <strain evidence="5 6">DSM 566</strain>
    </source>
</reference>
<dbReference type="Pfam" id="PF02481">
    <property type="entry name" value="DNA_processg_A"/>
    <property type="match status" value="1"/>
</dbReference>
<sequence length="386" mass="40180">MSRAASLDPAEIAEWSAWLRLLETPGVGRVTARRLLAVHGSAQSIFAASLAALVDRKTALALAQPPEGWAALVERTRAWLEKPRPGEPAHHLIVLGDGRYPPLLGQLADPPLLLHAVGRLELLERAAVAVVGSRNPTVQGVDLARTFAAGLSQAGITVVSGLALGIDAAAHEGGLSGPGGTIAVVGTGLDRIYPRSHLALGRRIAETGLLLSEFVLGTPPLAAHFPQRNRLIAGLSLGTLVVEANVQSGSLITARLASEAGREVMAIPGSIHSPQSRGCHALIKQGAKLVESLEDILEELRILPGAACPVAAEGPDPAGTTAPGSDDGDSPDPVLRALGWSPATLEVLQLRTGQSATDLTVRLFELEMDGHIARLPGEIFQRKACA</sequence>
<evidence type="ECO:0000256" key="2">
    <source>
        <dbReference type="SAM" id="MobiDB-lite"/>
    </source>
</evidence>
<gene>
    <name evidence="5" type="ORF">C7444_108161</name>
</gene>
<proteinExistence type="inferred from homology"/>
<comment type="caution">
    <text evidence="5">The sequence shown here is derived from an EMBL/GenBank/DDBJ whole genome shotgun (WGS) entry which is preliminary data.</text>
</comment>
<evidence type="ECO:0000259" key="3">
    <source>
        <dbReference type="Pfam" id="PF02481"/>
    </source>
</evidence>
<name>A0A318H078_9BURK</name>
<dbReference type="AlphaFoldDB" id="A0A318H078"/>
<dbReference type="SUPFAM" id="SSF102405">
    <property type="entry name" value="MCP/YpsA-like"/>
    <property type="match status" value="1"/>
</dbReference>
<dbReference type="GO" id="GO:0009294">
    <property type="term" value="P:DNA-mediated transformation"/>
    <property type="evidence" value="ECO:0007669"/>
    <property type="project" value="InterPro"/>
</dbReference>
<evidence type="ECO:0000313" key="5">
    <source>
        <dbReference type="EMBL" id="PXW95902.1"/>
    </source>
</evidence>
<feature type="domain" description="DprA winged helix" evidence="4">
    <location>
        <begin position="321"/>
        <end position="377"/>
    </location>
</feature>
<dbReference type="Proteomes" id="UP000247811">
    <property type="component" value="Unassembled WGS sequence"/>
</dbReference>
<dbReference type="InterPro" id="IPR036388">
    <property type="entry name" value="WH-like_DNA-bd_sf"/>
</dbReference>
<organism evidence="5 6">
    <name type="scientific">Sphaerotilus hippei</name>
    <dbReference type="NCBI Taxonomy" id="744406"/>
    <lineage>
        <taxon>Bacteria</taxon>
        <taxon>Pseudomonadati</taxon>
        <taxon>Pseudomonadota</taxon>
        <taxon>Betaproteobacteria</taxon>
        <taxon>Burkholderiales</taxon>
        <taxon>Sphaerotilaceae</taxon>
        <taxon>Sphaerotilus</taxon>
    </lineage>
</organism>
<accession>A0A318H078</accession>
<dbReference type="RefSeq" id="WP_211317524.1">
    <property type="nucleotide sequence ID" value="NZ_QJJS01000008.1"/>
</dbReference>
<dbReference type="InterPro" id="IPR041614">
    <property type="entry name" value="DprA_WH"/>
</dbReference>
<feature type="region of interest" description="Disordered" evidence="2">
    <location>
        <begin position="311"/>
        <end position="333"/>
    </location>
</feature>
<dbReference type="Pfam" id="PF17782">
    <property type="entry name" value="WHD_DprA"/>
    <property type="match status" value="1"/>
</dbReference>
<protein>
    <submittedName>
        <fullName evidence="5">DNA protecting protein DprA</fullName>
    </submittedName>
</protein>
<comment type="similarity">
    <text evidence="1">Belongs to the DprA/Smf family.</text>
</comment>